<comment type="caution">
    <text evidence="1">The sequence shown here is derived from an EMBL/GenBank/DDBJ whole genome shotgun (WGS) entry which is preliminary data.</text>
</comment>
<dbReference type="Proteomes" id="UP000295157">
    <property type="component" value="Unassembled WGS sequence"/>
</dbReference>
<dbReference type="AlphaFoldDB" id="A0A4V2XIM7"/>
<dbReference type="OrthoDB" id="9782970at2"/>
<reference evidence="1 2" key="1">
    <citation type="submission" date="2019-02" db="EMBL/GenBank/DDBJ databases">
        <title>Draft genome sequences of novel Actinobacteria.</title>
        <authorList>
            <person name="Sahin N."/>
            <person name="Ay H."/>
            <person name="Saygin H."/>
        </authorList>
    </citation>
    <scope>NUCLEOTIDE SEQUENCE [LARGE SCALE GENOMIC DNA]</scope>
    <source>
        <strain evidence="1 2">KC201</strain>
    </source>
</reference>
<dbReference type="RefSeq" id="WP_132340101.1">
    <property type="nucleotide sequence ID" value="NZ_SMJZ01000227.1"/>
</dbReference>
<name>A0A4V2XIM7_9ACTN</name>
<accession>A0A4V2XIM7</accession>
<proteinExistence type="predicted"/>
<protein>
    <submittedName>
        <fullName evidence="1">Uncharacterized protein</fullName>
    </submittedName>
</protein>
<organism evidence="1 2">
    <name type="scientific">Nonomuraea longispora</name>
    <dbReference type="NCBI Taxonomy" id="1848320"/>
    <lineage>
        <taxon>Bacteria</taxon>
        <taxon>Bacillati</taxon>
        <taxon>Actinomycetota</taxon>
        <taxon>Actinomycetes</taxon>
        <taxon>Streptosporangiales</taxon>
        <taxon>Streptosporangiaceae</taxon>
        <taxon>Nonomuraea</taxon>
    </lineage>
</organism>
<evidence type="ECO:0000313" key="2">
    <source>
        <dbReference type="Proteomes" id="UP000295157"/>
    </source>
</evidence>
<dbReference type="EMBL" id="SMJZ01000227">
    <property type="protein sequence ID" value="TDB99385.1"/>
    <property type="molecule type" value="Genomic_DNA"/>
</dbReference>
<sequence>MLLRPFALERLVSPHGPAFAALAAHYGDIWIDGLLRDWSEGRRPGSYGLAQAPLEWFEDLPLLCATLSAEGGSSTAAARRVVELSWTMFAGQVAPALDGPLTSRREAWLISLGAPCSGIVAAAAGLGSTGVLDNAHKLARTAGDRAHVLAMATLRAAGTRRAGFDQAARPTVHPGPDQAEALAEREHLARARHEADLAWLSDEWKVST</sequence>
<evidence type="ECO:0000313" key="1">
    <source>
        <dbReference type="EMBL" id="TDB99385.1"/>
    </source>
</evidence>
<keyword evidence="2" id="KW-1185">Reference proteome</keyword>
<gene>
    <name evidence="1" type="ORF">E1267_37735</name>
</gene>